<dbReference type="RefSeq" id="WP_064782175.1">
    <property type="nucleotide sequence ID" value="NZ_JPVZ01000010.1"/>
</dbReference>
<comment type="caution">
    <text evidence="8">The sequence shown here is derived from an EMBL/GenBank/DDBJ whole genome shotgun (WGS) entry which is preliminary data.</text>
</comment>
<dbReference type="GO" id="GO:0005886">
    <property type="term" value="C:plasma membrane"/>
    <property type="evidence" value="ECO:0007669"/>
    <property type="project" value="UniProtKB-SubCell"/>
</dbReference>
<reference evidence="8 9" key="1">
    <citation type="submission" date="2014-07" db="EMBL/GenBank/DDBJ databases">
        <title>Draft genome sequence of Thalassospira tepidiphila 1-1B.</title>
        <authorList>
            <person name="Lai Q."/>
            <person name="Shao Z."/>
        </authorList>
    </citation>
    <scope>NUCLEOTIDE SEQUENCE [LARGE SCALE GENOMIC DNA]</scope>
    <source>
        <strain evidence="8 9">MCCC 1A03514</strain>
    </source>
</reference>
<evidence type="ECO:0000256" key="2">
    <source>
        <dbReference type="ARBA" id="ARBA00022475"/>
    </source>
</evidence>
<gene>
    <name evidence="8" type="ORF">TH4_18315</name>
</gene>
<feature type="transmembrane region" description="Helical" evidence="6">
    <location>
        <begin position="160"/>
        <end position="179"/>
    </location>
</feature>
<dbReference type="PROSITE" id="PS50850">
    <property type="entry name" value="MFS"/>
    <property type="match status" value="1"/>
</dbReference>
<dbReference type="EMBL" id="JPVZ01000010">
    <property type="protein sequence ID" value="OAZ08289.1"/>
    <property type="molecule type" value="Genomic_DNA"/>
</dbReference>
<sequence>MPPITAVIILYGLGLTASMQVGLIGPIAPDLRASFGLSQAEFGLVASLITAAGALCAIPAGAWAARAGLRRSLVLGCMMMVAGALIFATASVSSLLYVGRIVTSVGYLLIVVGAPSWMAGFKNPKLVAMAMSIWGTFIPVGIALGNWVSAAAVTWMDWRIAVGVCTLPVLFLLPLLALMEKPEIATARRSLVVGMVGVLKSRSALQVALTFGAFAGATSAALAFMPAMLADNLDIGITLSAGIIGTTAIAGNIVGSVAAGTVLGRDVAGRTILIIFLPMMATAISTLYVSTSLPLSVTALIIFNVCQGMVAGTCFALLPRIAKDGLSMPALQGMLAQFAEIFVVLVPPFAGAMIDQNGWAGAAVVLGGFYFAGFLITLRKPGMAAPIRQNSS</sequence>
<dbReference type="InterPro" id="IPR020846">
    <property type="entry name" value="MFS_dom"/>
</dbReference>
<feature type="transmembrane region" description="Helical" evidence="6">
    <location>
        <begin position="207"/>
        <end position="229"/>
    </location>
</feature>
<dbReference type="InterPro" id="IPR036259">
    <property type="entry name" value="MFS_trans_sf"/>
</dbReference>
<keyword evidence="3 6" id="KW-0812">Transmembrane</keyword>
<evidence type="ECO:0000256" key="4">
    <source>
        <dbReference type="ARBA" id="ARBA00022989"/>
    </source>
</evidence>
<proteinExistence type="predicted"/>
<feature type="transmembrane region" description="Helical" evidence="6">
    <location>
        <begin position="72"/>
        <end position="90"/>
    </location>
</feature>
<feature type="transmembrane region" description="Helical" evidence="6">
    <location>
        <begin position="295"/>
        <end position="318"/>
    </location>
</feature>
<accession>A0A853KWK4</accession>
<keyword evidence="4 6" id="KW-1133">Transmembrane helix</keyword>
<dbReference type="Proteomes" id="UP000094009">
    <property type="component" value="Unassembled WGS sequence"/>
</dbReference>
<comment type="subcellular location">
    <subcellularLocation>
        <location evidence="1">Cell membrane</location>
        <topology evidence="1">Multi-pass membrane protein</topology>
    </subcellularLocation>
</comment>
<feature type="transmembrane region" description="Helical" evidence="6">
    <location>
        <begin position="359"/>
        <end position="378"/>
    </location>
</feature>
<evidence type="ECO:0000256" key="3">
    <source>
        <dbReference type="ARBA" id="ARBA00022692"/>
    </source>
</evidence>
<dbReference type="InterPro" id="IPR011701">
    <property type="entry name" value="MFS"/>
</dbReference>
<name>A0A853KWK4_9PROT</name>
<evidence type="ECO:0000256" key="1">
    <source>
        <dbReference type="ARBA" id="ARBA00004651"/>
    </source>
</evidence>
<dbReference type="PANTHER" id="PTHR43124:SF3">
    <property type="entry name" value="CHLORAMPHENICOL EFFLUX PUMP RV0191"/>
    <property type="match status" value="1"/>
</dbReference>
<organism evidence="8 9">
    <name type="scientific">Thalassospira tepidiphila MCCC 1A03514</name>
    <dbReference type="NCBI Taxonomy" id="1177930"/>
    <lineage>
        <taxon>Bacteria</taxon>
        <taxon>Pseudomonadati</taxon>
        <taxon>Pseudomonadota</taxon>
        <taxon>Alphaproteobacteria</taxon>
        <taxon>Rhodospirillales</taxon>
        <taxon>Thalassospiraceae</taxon>
        <taxon>Thalassospira</taxon>
    </lineage>
</organism>
<dbReference type="SUPFAM" id="SSF103473">
    <property type="entry name" value="MFS general substrate transporter"/>
    <property type="match status" value="1"/>
</dbReference>
<dbReference type="CDD" id="cd06174">
    <property type="entry name" value="MFS"/>
    <property type="match status" value="1"/>
</dbReference>
<feature type="transmembrane region" description="Helical" evidence="6">
    <location>
        <begin position="44"/>
        <end position="65"/>
    </location>
</feature>
<dbReference type="GO" id="GO:0022857">
    <property type="term" value="F:transmembrane transporter activity"/>
    <property type="evidence" value="ECO:0007669"/>
    <property type="project" value="InterPro"/>
</dbReference>
<dbReference type="AlphaFoldDB" id="A0A853KWK4"/>
<feature type="transmembrane region" description="Helical" evidence="6">
    <location>
        <begin position="235"/>
        <end position="259"/>
    </location>
</feature>
<evidence type="ECO:0000313" key="8">
    <source>
        <dbReference type="EMBL" id="OAZ08289.1"/>
    </source>
</evidence>
<feature type="domain" description="Major facilitator superfamily (MFS) profile" evidence="7">
    <location>
        <begin position="6"/>
        <end position="385"/>
    </location>
</feature>
<dbReference type="Gene3D" id="1.20.1250.20">
    <property type="entry name" value="MFS general substrate transporter like domains"/>
    <property type="match status" value="1"/>
</dbReference>
<protein>
    <submittedName>
        <fullName evidence="8">MFS transporter</fullName>
    </submittedName>
</protein>
<evidence type="ECO:0000313" key="9">
    <source>
        <dbReference type="Proteomes" id="UP000094009"/>
    </source>
</evidence>
<dbReference type="PANTHER" id="PTHR43124">
    <property type="entry name" value="PURINE EFFLUX PUMP PBUE"/>
    <property type="match status" value="1"/>
</dbReference>
<dbReference type="Pfam" id="PF07690">
    <property type="entry name" value="MFS_1"/>
    <property type="match status" value="1"/>
</dbReference>
<evidence type="ECO:0000256" key="5">
    <source>
        <dbReference type="ARBA" id="ARBA00023136"/>
    </source>
</evidence>
<keyword evidence="2" id="KW-1003">Cell membrane</keyword>
<feature type="transmembrane region" description="Helical" evidence="6">
    <location>
        <begin position="330"/>
        <end position="353"/>
    </location>
</feature>
<feature type="transmembrane region" description="Helical" evidence="6">
    <location>
        <begin position="271"/>
        <end position="289"/>
    </location>
</feature>
<evidence type="ECO:0000259" key="7">
    <source>
        <dbReference type="PROSITE" id="PS50850"/>
    </source>
</evidence>
<keyword evidence="5 6" id="KW-0472">Membrane</keyword>
<evidence type="ECO:0000256" key="6">
    <source>
        <dbReference type="SAM" id="Phobius"/>
    </source>
</evidence>
<feature type="transmembrane region" description="Helical" evidence="6">
    <location>
        <begin position="126"/>
        <end position="148"/>
    </location>
</feature>
<dbReference type="InterPro" id="IPR050189">
    <property type="entry name" value="MFS_Efflux_Transporters"/>
</dbReference>
<feature type="transmembrane region" description="Helical" evidence="6">
    <location>
        <begin position="96"/>
        <end position="114"/>
    </location>
</feature>